<organism evidence="1 2">
    <name type="scientific">Pyronema omphalodes (strain CBS 100304)</name>
    <name type="common">Pyronema confluens</name>
    <dbReference type="NCBI Taxonomy" id="1076935"/>
    <lineage>
        <taxon>Eukaryota</taxon>
        <taxon>Fungi</taxon>
        <taxon>Dikarya</taxon>
        <taxon>Ascomycota</taxon>
        <taxon>Pezizomycotina</taxon>
        <taxon>Pezizomycetes</taxon>
        <taxon>Pezizales</taxon>
        <taxon>Pyronemataceae</taxon>
        <taxon>Pyronema</taxon>
    </lineage>
</organism>
<gene>
    <name evidence="1" type="ORF">PCON_10541</name>
</gene>
<evidence type="ECO:0000313" key="2">
    <source>
        <dbReference type="Proteomes" id="UP000018144"/>
    </source>
</evidence>
<evidence type="ECO:0000313" key="1">
    <source>
        <dbReference type="EMBL" id="CCX10947.1"/>
    </source>
</evidence>
<protein>
    <submittedName>
        <fullName evidence="1">Uncharacterized protein</fullName>
    </submittedName>
</protein>
<dbReference type="AlphaFoldDB" id="U4L399"/>
<proteinExistence type="predicted"/>
<dbReference type="EMBL" id="HF935578">
    <property type="protein sequence ID" value="CCX10947.1"/>
    <property type="molecule type" value="Genomic_DNA"/>
</dbReference>
<dbReference type="OrthoDB" id="10469011at2759"/>
<sequence length="210" mass="23912">MAPFIFDILGNHPFLPASSDFPAEGPPMSLDDFMAQFMTPNQFPRSSNPIQFNSNGQLIPRSSNIAQASPMIPTEHFDISKYTFRDAGVTLYDLSKPIPLIKHTKGAHIAVSKDYKLAPGRCMVKLYLPIDIGMETERVKQYTIEMWKDEIEHLGLRTKVYSKRDDDKDGSNRKKRVKKAKVAKKLGIRRLSPDALILQMPIGYRRRGIY</sequence>
<accession>U4L399</accession>
<keyword evidence="2" id="KW-1185">Reference proteome</keyword>
<name>U4L399_PYROM</name>
<dbReference type="Proteomes" id="UP000018144">
    <property type="component" value="Unassembled WGS sequence"/>
</dbReference>
<reference evidence="1 2" key="1">
    <citation type="journal article" date="2013" name="PLoS Genet.">
        <title>The genome and development-dependent transcriptomes of Pyronema confluens: a window into fungal evolution.</title>
        <authorList>
            <person name="Traeger S."/>
            <person name="Altegoer F."/>
            <person name="Freitag M."/>
            <person name="Gabaldon T."/>
            <person name="Kempken F."/>
            <person name="Kumar A."/>
            <person name="Marcet-Houben M."/>
            <person name="Poggeler S."/>
            <person name="Stajich J.E."/>
            <person name="Nowrousian M."/>
        </authorList>
    </citation>
    <scope>NUCLEOTIDE SEQUENCE [LARGE SCALE GENOMIC DNA]</scope>
    <source>
        <strain evidence="2">CBS 100304</strain>
        <tissue evidence="1">Vegetative mycelium</tissue>
    </source>
</reference>